<dbReference type="GO" id="GO:0030151">
    <property type="term" value="F:molybdenum ion binding"/>
    <property type="evidence" value="ECO:0007669"/>
    <property type="project" value="InterPro"/>
</dbReference>
<gene>
    <name evidence="2" type="ORF">MGAL_10B036035</name>
</gene>
<organism evidence="2 3">
    <name type="scientific">Mytilus galloprovincialis</name>
    <name type="common">Mediterranean mussel</name>
    <dbReference type="NCBI Taxonomy" id="29158"/>
    <lineage>
        <taxon>Eukaryota</taxon>
        <taxon>Metazoa</taxon>
        <taxon>Spiralia</taxon>
        <taxon>Lophotrochozoa</taxon>
        <taxon>Mollusca</taxon>
        <taxon>Bivalvia</taxon>
        <taxon>Autobranchia</taxon>
        <taxon>Pteriomorphia</taxon>
        <taxon>Mytilida</taxon>
        <taxon>Mytiloidea</taxon>
        <taxon>Mytilidae</taxon>
        <taxon>Mytilinae</taxon>
        <taxon>Mytilus</taxon>
    </lineage>
</organism>
<name>A0A8B6EAM6_MYTGA</name>
<dbReference type="PROSITE" id="PS51340">
    <property type="entry name" value="MOSC"/>
    <property type="match status" value="1"/>
</dbReference>
<dbReference type="InterPro" id="IPR005303">
    <property type="entry name" value="MOCOS_middle"/>
</dbReference>
<evidence type="ECO:0000259" key="1">
    <source>
        <dbReference type="PROSITE" id="PS51340"/>
    </source>
</evidence>
<dbReference type="InterPro" id="IPR005302">
    <property type="entry name" value="MoCF_Sase_C"/>
</dbReference>
<dbReference type="GO" id="GO:0030170">
    <property type="term" value="F:pyridoxal phosphate binding"/>
    <property type="evidence" value="ECO:0007669"/>
    <property type="project" value="InterPro"/>
</dbReference>
<dbReference type="SUPFAM" id="SSF141673">
    <property type="entry name" value="MOSC N-terminal domain-like"/>
    <property type="match status" value="1"/>
</dbReference>
<accession>A0A8B6EAM6</accession>
<dbReference type="SUPFAM" id="SSF50800">
    <property type="entry name" value="PK beta-barrel domain-like"/>
    <property type="match status" value="1"/>
</dbReference>
<dbReference type="EMBL" id="UYJE01004722">
    <property type="protein sequence ID" value="VDI30747.1"/>
    <property type="molecule type" value="Genomic_DNA"/>
</dbReference>
<dbReference type="OrthoDB" id="17255at2759"/>
<dbReference type="InterPro" id="IPR011037">
    <property type="entry name" value="Pyrv_Knase-like_insert_dom_sf"/>
</dbReference>
<comment type="caution">
    <text evidence="2">The sequence shown here is derived from an EMBL/GenBank/DDBJ whole genome shotgun (WGS) entry which is preliminary data.</text>
</comment>
<sequence>MDNILLALAGTSFFKYAAYMYMSKRSYQCVGTVSELYLYPVKSCKGLKVNSLRCTRLGVEYDGMYDRHWVFATEKDGQWITQRQEPRMALISISLHGDEVHFDAPGMTTLKLPKDPKKDQCKVKKVQVKMDIIDSLDCGTEAAAWISKFLGRKMCLHYSPSDMEKRDAVNAQKLWSHDAKKGDLFAFSDYCAYMMLSQSGLDELNNRLAEPVTCLNFRSNIIVKGCPPYDEDEWDVIKIRKAKFRNIDACTRCILTTVDPFKGEKSKDEEPLKTLQTYRAFEPYPPSKPLFGIHLANDVEDVIHVGDPIYAIRK</sequence>
<reference evidence="2" key="1">
    <citation type="submission" date="2018-11" db="EMBL/GenBank/DDBJ databases">
        <authorList>
            <person name="Alioto T."/>
            <person name="Alioto T."/>
        </authorList>
    </citation>
    <scope>NUCLEOTIDE SEQUENCE</scope>
</reference>
<protein>
    <recommendedName>
        <fullName evidence="1">MOSC domain-containing protein</fullName>
    </recommendedName>
</protein>
<proteinExistence type="predicted"/>
<dbReference type="PANTHER" id="PTHR14237">
    <property type="entry name" value="MOLYBDOPTERIN COFACTOR SULFURASE MOSC"/>
    <property type="match status" value="1"/>
</dbReference>
<evidence type="ECO:0000313" key="3">
    <source>
        <dbReference type="Proteomes" id="UP000596742"/>
    </source>
</evidence>
<dbReference type="AlphaFoldDB" id="A0A8B6EAM6"/>
<dbReference type="GO" id="GO:0003824">
    <property type="term" value="F:catalytic activity"/>
    <property type="evidence" value="ECO:0007669"/>
    <property type="project" value="InterPro"/>
</dbReference>
<evidence type="ECO:0000313" key="2">
    <source>
        <dbReference type="EMBL" id="VDI30747.1"/>
    </source>
</evidence>
<keyword evidence="3" id="KW-1185">Reference proteome</keyword>
<feature type="domain" description="MOSC" evidence="1">
    <location>
        <begin position="166"/>
        <end position="312"/>
    </location>
</feature>
<dbReference type="Proteomes" id="UP000596742">
    <property type="component" value="Unassembled WGS sequence"/>
</dbReference>
<dbReference type="PANTHER" id="PTHR14237:SF19">
    <property type="entry name" value="MITOCHONDRIAL AMIDOXIME REDUCING COMPONENT 1"/>
    <property type="match status" value="1"/>
</dbReference>
<dbReference type="Pfam" id="PF03473">
    <property type="entry name" value="MOSC"/>
    <property type="match status" value="1"/>
</dbReference>
<dbReference type="Pfam" id="PF03476">
    <property type="entry name" value="MOSC_N"/>
    <property type="match status" value="1"/>
</dbReference>